<feature type="transmembrane region" description="Helical" evidence="1">
    <location>
        <begin position="162"/>
        <end position="183"/>
    </location>
</feature>
<name>G8ZR18_TORDE</name>
<dbReference type="eggNOG" id="ENOG502QTV4">
    <property type="taxonomic scope" value="Eukaryota"/>
</dbReference>
<organism evidence="2 3">
    <name type="scientific">Torulaspora delbrueckii</name>
    <name type="common">Yeast</name>
    <name type="synonym">Candida colliculosa</name>
    <dbReference type="NCBI Taxonomy" id="4950"/>
    <lineage>
        <taxon>Eukaryota</taxon>
        <taxon>Fungi</taxon>
        <taxon>Dikarya</taxon>
        <taxon>Ascomycota</taxon>
        <taxon>Saccharomycotina</taxon>
        <taxon>Saccharomycetes</taxon>
        <taxon>Saccharomycetales</taxon>
        <taxon>Saccharomycetaceae</taxon>
        <taxon>Torulaspora</taxon>
    </lineage>
</organism>
<dbReference type="STRING" id="1076872.G8ZR18"/>
<keyword evidence="1" id="KW-0472">Membrane</keyword>
<dbReference type="InterPro" id="IPR000366">
    <property type="entry name" value="GPCR_STE2"/>
</dbReference>
<sequence length="471" mass="51834">MSDSAQNLSDLAFNSSYNPLDSFITFTSIYGDNTAVKFSVLQDMVDVNTNEAIVYGTRCGASVLTQIIMWMISKNRRTPVFIINQVSLTLILIHSALYFKYLLSGFGSVVYGLTAFPQLIKPGDLRAFAAANIVMVLLVASIEASLIFQVKVIFTGDNMKRVGLILTIICTCMGLATVTMYFITAVKSIVSLYRDMSGSSTVLYNVSLIMLASSIHFMALILVVKLFLAVRSRRFLGLKQFDSFHILLIISCQTLLVPSLLFIIAYSFPSSKNIESLKAIAVLTVVLSLPLSSMWATAANNFTNSSSSGSDSAPTNGGFYGRGSSNLYPEKTDNRSPKGARNALYELRSKNNAEGQADIYTVTDIENDIFNDLSKPVEQNIFSDVQIIDSHSLHKACSKEDPVMTLYTPNTAIEGEERKLWTSDCSCSTNGSTPVKKKSTGEYANLPPHLLRYDENYDEEAGGRRKASLKW</sequence>
<evidence type="ECO:0008006" key="4">
    <source>
        <dbReference type="Google" id="ProtNLM"/>
    </source>
</evidence>
<dbReference type="OrthoDB" id="5402633at2759"/>
<dbReference type="PRINTS" id="PR00250">
    <property type="entry name" value="GPCRSTE2"/>
</dbReference>
<gene>
    <name evidence="2" type="primary">TDEL0C00710</name>
    <name evidence="2" type="ORF">TDEL_0C00710</name>
</gene>
<dbReference type="AlphaFoldDB" id="G8ZR18"/>
<dbReference type="GO" id="GO:0000755">
    <property type="term" value="P:cytogamy"/>
    <property type="evidence" value="ECO:0007669"/>
    <property type="project" value="EnsemblFungi"/>
</dbReference>
<dbReference type="GeneID" id="11500295"/>
<keyword evidence="3" id="KW-1185">Reference proteome</keyword>
<dbReference type="InParanoid" id="G8ZR18"/>
<evidence type="ECO:0000256" key="1">
    <source>
        <dbReference type="SAM" id="Phobius"/>
    </source>
</evidence>
<dbReference type="KEGG" id="tdl:TDEL_0C00710"/>
<dbReference type="GO" id="GO:0038038">
    <property type="term" value="C:G protein-coupled receptor homodimeric complex"/>
    <property type="evidence" value="ECO:0007669"/>
    <property type="project" value="TreeGrafter"/>
</dbReference>
<accession>G8ZR18</accession>
<feature type="transmembrane region" description="Helical" evidence="1">
    <location>
        <begin position="127"/>
        <end position="150"/>
    </location>
</feature>
<protein>
    <recommendedName>
        <fullName evidence="4">Pheromone alpha factor receptor</fullName>
    </recommendedName>
</protein>
<dbReference type="GO" id="GO:0000750">
    <property type="term" value="P:pheromone-dependent signal transduction involved in conjugation with cellular fusion"/>
    <property type="evidence" value="ECO:0007669"/>
    <property type="project" value="EnsemblFungi"/>
</dbReference>
<proteinExistence type="predicted"/>
<feature type="transmembrane region" description="Helical" evidence="1">
    <location>
        <begin position="280"/>
        <end position="298"/>
    </location>
</feature>
<evidence type="ECO:0000313" key="3">
    <source>
        <dbReference type="Proteomes" id="UP000005627"/>
    </source>
</evidence>
<dbReference type="PANTHER" id="PTHR28009:SF1">
    <property type="entry name" value="PHEROMONE ALPHA FACTOR RECEPTOR"/>
    <property type="match status" value="1"/>
</dbReference>
<feature type="transmembrane region" description="Helical" evidence="1">
    <location>
        <begin position="244"/>
        <end position="268"/>
    </location>
</feature>
<keyword evidence="1" id="KW-1133">Transmembrane helix</keyword>
<dbReference type="Gene3D" id="1.10.287.920">
    <property type="entry name" value="Pheromone alpha factor receptor"/>
    <property type="match status" value="1"/>
</dbReference>
<dbReference type="Pfam" id="PF02116">
    <property type="entry name" value="STE2"/>
    <property type="match status" value="1"/>
</dbReference>
<dbReference type="GO" id="GO:0004934">
    <property type="term" value="F:mating-type alpha-factor pheromone receptor activity"/>
    <property type="evidence" value="ECO:0007669"/>
    <property type="project" value="EnsemblFungi"/>
</dbReference>
<feature type="transmembrane region" description="Helical" evidence="1">
    <location>
        <begin position="203"/>
        <end position="224"/>
    </location>
</feature>
<dbReference type="InterPro" id="IPR027458">
    <property type="entry name" value="STE2_TM1-TM2_sf"/>
</dbReference>
<dbReference type="EMBL" id="HE616744">
    <property type="protein sequence ID" value="CCE90960.1"/>
    <property type="molecule type" value="Genomic_DNA"/>
</dbReference>
<keyword evidence="1" id="KW-0812">Transmembrane</keyword>
<dbReference type="HOGENOM" id="CLU_038593_1_0_1"/>
<dbReference type="RefSeq" id="XP_003680171.1">
    <property type="nucleotide sequence ID" value="XM_003680123.1"/>
</dbReference>
<dbReference type="Proteomes" id="UP000005627">
    <property type="component" value="Chromosome 3"/>
</dbReference>
<dbReference type="CDD" id="cd14939">
    <property type="entry name" value="7tmD_STE2"/>
    <property type="match status" value="1"/>
</dbReference>
<evidence type="ECO:0000313" key="2">
    <source>
        <dbReference type="EMBL" id="CCE90960.1"/>
    </source>
</evidence>
<reference evidence="2 3" key="1">
    <citation type="journal article" date="2011" name="Proc. Natl. Acad. Sci. U.S.A.">
        <title>Evolutionary erosion of yeast sex chromosomes by mating-type switching accidents.</title>
        <authorList>
            <person name="Gordon J.L."/>
            <person name="Armisen D."/>
            <person name="Proux-Wera E."/>
            <person name="Oheigeartaigh S.S."/>
            <person name="Byrne K.P."/>
            <person name="Wolfe K.H."/>
        </authorList>
    </citation>
    <scope>NUCLEOTIDE SEQUENCE [LARGE SCALE GENOMIC DNA]</scope>
    <source>
        <strain evidence="3">ATCC 10662 / CBS 1146 / NBRC 0425 / NCYC 2629 / NRRL Y-866</strain>
    </source>
</reference>
<dbReference type="FunCoup" id="G8ZR18">
    <property type="interactions" value="151"/>
</dbReference>
<feature type="transmembrane region" description="Helical" evidence="1">
    <location>
        <begin position="79"/>
        <end position="99"/>
    </location>
</feature>
<dbReference type="PANTHER" id="PTHR28009">
    <property type="entry name" value="PHEROMONE ALPHA FACTOR RECEPTOR"/>
    <property type="match status" value="1"/>
</dbReference>